<comment type="caution">
    <text evidence="2">The sequence shown here is derived from an EMBL/GenBank/DDBJ whole genome shotgun (WGS) entry which is preliminary data.</text>
</comment>
<dbReference type="Proteomes" id="UP000465302">
    <property type="component" value="Unassembled WGS sequence"/>
</dbReference>
<accession>A0A2A7MNK2</accession>
<dbReference type="EMBL" id="BLKS01000001">
    <property type="protein sequence ID" value="GFG53464.1"/>
    <property type="molecule type" value="Genomic_DNA"/>
</dbReference>
<organism evidence="2 3">
    <name type="scientific">Mycolicibacterium agri</name>
    <name type="common">Mycobacterium agri</name>
    <dbReference type="NCBI Taxonomy" id="36811"/>
    <lineage>
        <taxon>Bacteria</taxon>
        <taxon>Bacillati</taxon>
        <taxon>Actinomycetota</taxon>
        <taxon>Actinomycetes</taxon>
        <taxon>Mycobacteriales</taxon>
        <taxon>Mycobacteriaceae</taxon>
        <taxon>Mycolicibacterium</taxon>
    </lineage>
</organism>
<gene>
    <name evidence="2" type="ORF">CQY20_31735</name>
    <name evidence="1" type="ORF">MAGR_49050</name>
</gene>
<dbReference type="AlphaFoldDB" id="A0A2A7MNK2"/>
<dbReference type="Proteomes" id="UP000220914">
    <property type="component" value="Unassembled WGS sequence"/>
</dbReference>
<evidence type="ECO:0000313" key="2">
    <source>
        <dbReference type="EMBL" id="PEG33266.1"/>
    </source>
</evidence>
<keyword evidence="3" id="KW-1185">Reference proteome</keyword>
<name>A0A2A7MNK2_MYCAG</name>
<evidence type="ECO:0000313" key="3">
    <source>
        <dbReference type="Proteomes" id="UP000220914"/>
    </source>
</evidence>
<reference evidence="2 3" key="1">
    <citation type="submission" date="2017-10" db="EMBL/GenBank/DDBJ databases">
        <title>The new phylogeny of genus Mycobacterium.</title>
        <authorList>
            <person name="Tortoli E."/>
            <person name="Trovato A."/>
            <person name="Cirillo D.M."/>
        </authorList>
    </citation>
    <scope>NUCLEOTIDE SEQUENCE [LARGE SCALE GENOMIC DNA]</scope>
    <source>
        <strain evidence="2 3">CCUG37673</strain>
    </source>
</reference>
<evidence type="ECO:0000313" key="4">
    <source>
        <dbReference type="Proteomes" id="UP000465302"/>
    </source>
</evidence>
<dbReference type="RefSeq" id="WP_097944995.1">
    <property type="nucleotide sequence ID" value="NZ_BLKS01000001.1"/>
</dbReference>
<proteinExistence type="predicted"/>
<evidence type="ECO:0000313" key="1">
    <source>
        <dbReference type="EMBL" id="GFG53464.1"/>
    </source>
</evidence>
<reference evidence="1 4" key="2">
    <citation type="journal article" date="2019" name="Emerg. Microbes Infect.">
        <title>Comprehensive subspecies identification of 175 nontuberculous mycobacteria species based on 7547 genomic profiles.</title>
        <authorList>
            <person name="Matsumoto Y."/>
            <person name="Kinjo T."/>
            <person name="Motooka D."/>
            <person name="Nabeya D."/>
            <person name="Jung N."/>
            <person name="Uechi K."/>
            <person name="Horii T."/>
            <person name="Iida T."/>
            <person name="Fujita J."/>
            <person name="Nakamura S."/>
        </authorList>
    </citation>
    <scope>NUCLEOTIDE SEQUENCE [LARGE SCALE GENOMIC DNA]</scope>
    <source>
        <strain evidence="1 4">JCM 6377</strain>
    </source>
</reference>
<dbReference type="OrthoDB" id="5124141at2"/>
<protein>
    <submittedName>
        <fullName evidence="2">Uncharacterized protein</fullName>
    </submittedName>
</protein>
<reference evidence="1" key="3">
    <citation type="submission" date="2020-02" db="EMBL/GenBank/DDBJ databases">
        <authorList>
            <person name="Matsumoto Y."/>
            <person name="Motooka D."/>
            <person name="Nakamura S."/>
        </authorList>
    </citation>
    <scope>NUCLEOTIDE SEQUENCE</scope>
    <source>
        <strain evidence="1">JCM 6377</strain>
    </source>
</reference>
<dbReference type="EMBL" id="PDCP01000128">
    <property type="protein sequence ID" value="PEG33266.1"/>
    <property type="molecule type" value="Genomic_DNA"/>
</dbReference>
<sequence length="205" mass="23017">MVNTSRPLVALDIDGVLNPDPVEPCHPALVARLPGYVEHEITMPASDRHLPYLRGHGVDNITGRVLVNDAHAQWIRSLLGHGVEVSWATTWEHYANEVFGPLLGLPELPLAIEFHADVENGHYHPRMFGFGAAEWKGEALWHRHQGRPLVWIDDRASPLARIDVHGNPVDRGAPTLSIRCAGEVGLTRDEMQRVDDWLTRLRNNR</sequence>